<accession>A0A523ZI58</accession>
<dbReference type="InterPro" id="IPR036721">
    <property type="entry name" value="RCK_C_sf"/>
</dbReference>
<dbReference type="EMBL" id="SOHY01000050">
    <property type="protein sequence ID" value="TEU03452.1"/>
    <property type="molecule type" value="Genomic_DNA"/>
</dbReference>
<dbReference type="Gene3D" id="3.40.50.720">
    <property type="entry name" value="NAD(P)-binding Rossmann-like Domain"/>
    <property type="match status" value="1"/>
</dbReference>
<gene>
    <name evidence="3" type="ORF">E3I16_00815</name>
</gene>
<dbReference type="GO" id="GO:0008324">
    <property type="term" value="F:monoatomic cation transmembrane transporter activity"/>
    <property type="evidence" value="ECO:0007669"/>
    <property type="project" value="InterPro"/>
</dbReference>
<dbReference type="Proteomes" id="UP000316674">
    <property type="component" value="Unassembled WGS sequence"/>
</dbReference>
<dbReference type="PROSITE" id="PS51202">
    <property type="entry name" value="RCK_C"/>
    <property type="match status" value="1"/>
</dbReference>
<evidence type="ECO:0000313" key="3">
    <source>
        <dbReference type="EMBL" id="TEU03452.1"/>
    </source>
</evidence>
<protein>
    <submittedName>
        <fullName evidence="3">TrkA family potassium uptake protein</fullName>
    </submittedName>
</protein>
<proteinExistence type="predicted"/>
<dbReference type="PANTHER" id="PTHR43833">
    <property type="entry name" value="POTASSIUM CHANNEL PROTEIN 2-RELATED-RELATED"/>
    <property type="match status" value="1"/>
</dbReference>
<organism evidence="3 4">
    <name type="scientific">Aerophobetes bacterium</name>
    <dbReference type="NCBI Taxonomy" id="2030807"/>
    <lineage>
        <taxon>Bacteria</taxon>
        <taxon>Candidatus Aerophobota</taxon>
    </lineage>
</organism>
<dbReference type="AlphaFoldDB" id="A0A523ZI58"/>
<dbReference type="SUPFAM" id="SSF51735">
    <property type="entry name" value="NAD(P)-binding Rossmann-fold domains"/>
    <property type="match status" value="1"/>
</dbReference>
<dbReference type="InterPro" id="IPR036291">
    <property type="entry name" value="NAD(P)-bd_dom_sf"/>
</dbReference>
<evidence type="ECO:0000259" key="1">
    <source>
        <dbReference type="PROSITE" id="PS51201"/>
    </source>
</evidence>
<name>A0A523ZI58_UNCAE</name>
<comment type="caution">
    <text evidence="3">The sequence shown here is derived from an EMBL/GenBank/DDBJ whole genome shotgun (WGS) entry which is preliminary data.</text>
</comment>
<dbReference type="Pfam" id="PF02254">
    <property type="entry name" value="TrkA_N"/>
    <property type="match status" value="1"/>
</dbReference>
<reference evidence="3 4" key="1">
    <citation type="submission" date="2019-03" db="EMBL/GenBank/DDBJ databases">
        <title>Metabolic potential of uncultured bacteria and archaea associated with petroleum seepage in deep-sea sediments.</title>
        <authorList>
            <person name="Dong X."/>
            <person name="Hubert C."/>
        </authorList>
    </citation>
    <scope>NUCLEOTIDE SEQUENCE [LARGE SCALE GENOMIC DNA]</scope>
    <source>
        <strain evidence="3">E26_bin6</strain>
    </source>
</reference>
<dbReference type="PROSITE" id="PS51201">
    <property type="entry name" value="RCK_N"/>
    <property type="match status" value="1"/>
</dbReference>
<feature type="domain" description="RCK N-terminal" evidence="1">
    <location>
        <begin position="1"/>
        <end position="120"/>
    </location>
</feature>
<dbReference type="PANTHER" id="PTHR43833:SF7">
    <property type="entry name" value="KTR SYSTEM POTASSIUM UPTAKE PROTEIN C"/>
    <property type="match status" value="1"/>
</dbReference>
<dbReference type="Pfam" id="PF02080">
    <property type="entry name" value="TrkA_C"/>
    <property type="match status" value="1"/>
</dbReference>
<feature type="domain" description="RCK C-terminal" evidence="2">
    <location>
        <begin position="136"/>
        <end position="227"/>
    </location>
</feature>
<dbReference type="InterPro" id="IPR006037">
    <property type="entry name" value="RCK_C"/>
</dbReference>
<evidence type="ECO:0000313" key="4">
    <source>
        <dbReference type="Proteomes" id="UP000316674"/>
    </source>
</evidence>
<dbReference type="GO" id="GO:0006813">
    <property type="term" value="P:potassium ion transport"/>
    <property type="evidence" value="ECO:0007669"/>
    <property type="project" value="InterPro"/>
</dbReference>
<dbReference type="Gene3D" id="3.30.70.1450">
    <property type="entry name" value="Regulator of K+ conductance, C-terminal domain"/>
    <property type="match status" value="1"/>
</dbReference>
<dbReference type="SUPFAM" id="SSF116726">
    <property type="entry name" value="TrkA C-terminal domain-like"/>
    <property type="match status" value="1"/>
</dbReference>
<sequence>MRRFAVIGLGKFGGTVAQSLAERGAEVIAVDKDEKLVDTFAEIATLAVKLDSTDEEALKTQGIDKVDVAIVSIGDFEASILTTALLKRLGVPTVITKATQSVSQIQERILNLVGADKVVLPEMEMGKRLAQNLLVSNLLDYFPISDKYSAAEIKSPKFFWNKKIGGLKIREKYKVNILEIKKVSAKGQNKQIETINYLPYSEDVIEEGDILLVIGEEEDIERLSKGE</sequence>
<dbReference type="InterPro" id="IPR050721">
    <property type="entry name" value="Trk_Ktr_HKT_K-transport"/>
</dbReference>
<dbReference type="InterPro" id="IPR003148">
    <property type="entry name" value="RCK_N"/>
</dbReference>
<evidence type="ECO:0000259" key="2">
    <source>
        <dbReference type="PROSITE" id="PS51202"/>
    </source>
</evidence>